<protein>
    <submittedName>
        <fullName evidence="5">Hydrophobic seed protein</fullName>
    </submittedName>
</protein>
<dbReference type="InterPro" id="IPR027923">
    <property type="entry name" value="Hydrophob_seed_dom"/>
</dbReference>
<dbReference type="InterPro" id="IPR036312">
    <property type="entry name" value="Bifun_inhib/LTP/seed_sf"/>
</dbReference>
<evidence type="ECO:0000313" key="5">
    <source>
        <dbReference type="EMBL" id="QCD77303.1"/>
    </source>
</evidence>
<dbReference type="Proteomes" id="UP000501690">
    <property type="component" value="Linkage Group LG1"/>
</dbReference>
<dbReference type="AlphaFoldDB" id="A0A4D6KLK2"/>
<evidence type="ECO:0000256" key="1">
    <source>
        <dbReference type="ARBA" id="ARBA00008965"/>
    </source>
</evidence>
<feature type="domain" description="Hydrophobic seed protein" evidence="4">
    <location>
        <begin position="87"/>
        <end position="156"/>
    </location>
</feature>
<feature type="compositionally biased region" description="Pro residues" evidence="2">
    <location>
        <begin position="32"/>
        <end position="83"/>
    </location>
</feature>
<reference evidence="5 6" key="1">
    <citation type="submission" date="2019-04" db="EMBL/GenBank/DDBJ databases">
        <title>An improved genome assembly and genetic linkage map for asparagus bean, Vigna unguiculata ssp. sesquipedialis.</title>
        <authorList>
            <person name="Xia Q."/>
            <person name="Zhang R."/>
            <person name="Dong Y."/>
        </authorList>
    </citation>
    <scope>NUCLEOTIDE SEQUENCE [LARGE SCALE GENOMIC DNA]</scope>
    <source>
        <tissue evidence="5">Leaf</tissue>
    </source>
</reference>
<accession>A0A4D6KLK2</accession>
<keyword evidence="3" id="KW-0732">Signal</keyword>
<sequence length="159" mass="16788">MGSKSIASVALLLSLILFLFSMASSHTHTYTSPPPPPTQECPPPPPPQEHPSPPPQEHPSPPPPSPPPPPAQEHSPPPPPPPQAQECREVGLCANVLSSGETNECCPVVRDLLEANATVCICAIARTVVVDIPVVDLNAQVVLLLNECGHNQTFSCDNN</sequence>
<dbReference type="Gene3D" id="1.10.110.10">
    <property type="entry name" value="Plant lipid-transfer and hydrophobic proteins"/>
    <property type="match status" value="1"/>
</dbReference>
<feature type="chain" id="PRO_5020025177" evidence="3">
    <location>
        <begin position="26"/>
        <end position="159"/>
    </location>
</feature>
<keyword evidence="6" id="KW-1185">Reference proteome</keyword>
<feature type="region of interest" description="Disordered" evidence="2">
    <location>
        <begin position="26"/>
        <end position="86"/>
    </location>
</feature>
<evidence type="ECO:0000256" key="3">
    <source>
        <dbReference type="SAM" id="SignalP"/>
    </source>
</evidence>
<name>A0A4D6KLK2_VIGUN</name>
<organism evidence="5 6">
    <name type="scientific">Vigna unguiculata</name>
    <name type="common">Cowpea</name>
    <dbReference type="NCBI Taxonomy" id="3917"/>
    <lineage>
        <taxon>Eukaryota</taxon>
        <taxon>Viridiplantae</taxon>
        <taxon>Streptophyta</taxon>
        <taxon>Embryophyta</taxon>
        <taxon>Tracheophyta</taxon>
        <taxon>Spermatophyta</taxon>
        <taxon>Magnoliopsida</taxon>
        <taxon>eudicotyledons</taxon>
        <taxon>Gunneridae</taxon>
        <taxon>Pentapetalae</taxon>
        <taxon>rosids</taxon>
        <taxon>fabids</taxon>
        <taxon>Fabales</taxon>
        <taxon>Fabaceae</taxon>
        <taxon>Papilionoideae</taxon>
        <taxon>50 kb inversion clade</taxon>
        <taxon>NPAAA clade</taxon>
        <taxon>indigoferoid/millettioid clade</taxon>
        <taxon>Phaseoleae</taxon>
        <taxon>Vigna</taxon>
    </lineage>
</organism>
<evidence type="ECO:0000313" key="6">
    <source>
        <dbReference type="Proteomes" id="UP000501690"/>
    </source>
</evidence>
<dbReference type="Pfam" id="PF14547">
    <property type="entry name" value="Hydrophob_seed"/>
    <property type="match status" value="1"/>
</dbReference>
<gene>
    <name evidence="5" type="ORF">DEO72_LG1g926</name>
</gene>
<evidence type="ECO:0000256" key="2">
    <source>
        <dbReference type="SAM" id="MobiDB-lite"/>
    </source>
</evidence>
<comment type="similarity">
    <text evidence="1">Belongs to the plant LTP family. PEARLI1 subfamily.</text>
</comment>
<evidence type="ECO:0000259" key="4">
    <source>
        <dbReference type="Pfam" id="PF14547"/>
    </source>
</evidence>
<proteinExistence type="inferred from homology"/>
<dbReference type="SUPFAM" id="SSF47699">
    <property type="entry name" value="Bifunctional inhibitor/lipid-transfer protein/seed storage 2S albumin"/>
    <property type="match status" value="1"/>
</dbReference>
<feature type="signal peptide" evidence="3">
    <location>
        <begin position="1"/>
        <end position="25"/>
    </location>
</feature>
<dbReference type="EMBL" id="CP039345">
    <property type="protein sequence ID" value="QCD77303.1"/>
    <property type="molecule type" value="Genomic_DNA"/>
</dbReference>